<dbReference type="InterPro" id="IPR002504">
    <property type="entry name" value="NADK"/>
</dbReference>
<keyword evidence="4" id="KW-0520">NAD</keyword>
<dbReference type="GO" id="GO:0003951">
    <property type="term" value="F:NAD+ kinase activity"/>
    <property type="evidence" value="ECO:0007669"/>
    <property type="project" value="UniProtKB-EC"/>
</dbReference>
<dbReference type="SUPFAM" id="SSF111331">
    <property type="entry name" value="NAD kinase/diacylglycerol kinase-like"/>
    <property type="match status" value="1"/>
</dbReference>
<evidence type="ECO:0000256" key="4">
    <source>
        <dbReference type="ARBA" id="ARBA00023027"/>
    </source>
</evidence>
<reference evidence="7" key="1">
    <citation type="submission" date="2021-02" db="EMBL/GenBank/DDBJ databases">
        <title>Genome-Resolved Metagenomics of a Microbial Community Performing Photosynthetic Biological Nutrient Removal.</title>
        <authorList>
            <person name="Mcdaniel E.A."/>
        </authorList>
    </citation>
    <scope>NUCLEOTIDE SEQUENCE</scope>
    <source>
        <strain evidence="7">UWPOB_OBS1</strain>
    </source>
</reference>
<dbReference type="Proteomes" id="UP000664277">
    <property type="component" value="Unassembled WGS sequence"/>
</dbReference>
<evidence type="ECO:0000313" key="8">
    <source>
        <dbReference type="Proteomes" id="UP000664277"/>
    </source>
</evidence>
<proteinExistence type="predicted"/>
<gene>
    <name evidence="7" type="ORF">J0M35_14955</name>
</gene>
<organism evidence="7 8">
    <name type="scientific">Candidatus Obscuribacter phosphatis</name>
    <dbReference type="NCBI Taxonomy" id="1906157"/>
    <lineage>
        <taxon>Bacteria</taxon>
        <taxon>Bacillati</taxon>
        <taxon>Candidatus Melainabacteria</taxon>
        <taxon>Candidatus Obscuribacterales</taxon>
        <taxon>Candidatus Obscuribacteraceae</taxon>
        <taxon>Candidatus Obscuribacter</taxon>
    </lineage>
</organism>
<dbReference type="InterPro" id="IPR017438">
    <property type="entry name" value="ATP-NAD_kinase_N"/>
</dbReference>
<dbReference type="InterPro" id="IPR016064">
    <property type="entry name" value="NAD/diacylglycerol_kinase_sf"/>
</dbReference>
<keyword evidence="1" id="KW-0808">Transferase</keyword>
<comment type="caution">
    <text evidence="7">The sequence shown here is derived from an EMBL/GenBank/DDBJ whole genome shotgun (WGS) entry which is preliminary data.</text>
</comment>
<dbReference type="EMBL" id="JAFLCK010000023">
    <property type="protein sequence ID" value="MBN8661663.1"/>
    <property type="molecule type" value="Genomic_DNA"/>
</dbReference>
<comment type="catalytic activity">
    <reaction evidence="5">
        <text>NAD(+) + ATP = ADP + NADP(+) + H(+)</text>
        <dbReference type="Rhea" id="RHEA:18629"/>
        <dbReference type="ChEBI" id="CHEBI:15378"/>
        <dbReference type="ChEBI" id="CHEBI:30616"/>
        <dbReference type="ChEBI" id="CHEBI:57540"/>
        <dbReference type="ChEBI" id="CHEBI:58349"/>
        <dbReference type="ChEBI" id="CHEBI:456216"/>
        <dbReference type="EC" id="2.7.1.23"/>
    </reaction>
</comment>
<dbReference type="GO" id="GO:0005524">
    <property type="term" value="F:ATP binding"/>
    <property type="evidence" value="ECO:0007669"/>
    <property type="project" value="UniProtKB-ARBA"/>
</dbReference>
<evidence type="ECO:0000256" key="2">
    <source>
        <dbReference type="ARBA" id="ARBA00022777"/>
    </source>
</evidence>
<dbReference type="Gene3D" id="3.40.50.10330">
    <property type="entry name" value="Probable inorganic polyphosphate/atp-NAD kinase, domain 1"/>
    <property type="match status" value="1"/>
</dbReference>
<keyword evidence="3" id="KW-0521">NADP</keyword>
<sequence length="314" mass="35004">MKLEKVLVVHKKSTYQIQAQEHKEARFLKLMESGSDVVSRVRLAHEEHVETLELVESELRRLGISFQSLWRSQVPGIVEDIDLMISVGGDGTFLDASHALRNVPILGVNSSCSSSFGHFCLANKDNFQDCLEGIIDERLHPIDILRLELSIDGVVIQELALNEVLIAHSSPAATSRYFINVDGRQEEQRSSGIWVSTPAGSTGSMRSAGGQVSPIDCRSFEYLVREPYTRPGENFVLLNGMLDQAKQMKVKSMMRTGEVYIDGPHIIYPLSLGEELTIKASPYSLRAFIDRHVNDIFNKVEAKAESTSCLGENR</sequence>
<dbReference type="AlphaFoldDB" id="A0A8J7TP49"/>
<evidence type="ECO:0000256" key="5">
    <source>
        <dbReference type="ARBA" id="ARBA00047925"/>
    </source>
</evidence>
<dbReference type="GO" id="GO:0006741">
    <property type="term" value="P:NADP+ biosynthetic process"/>
    <property type="evidence" value="ECO:0007669"/>
    <property type="project" value="InterPro"/>
</dbReference>
<feature type="compositionally biased region" description="Polar residues" evidence="6">
    <location>
        <begin position="190"/>
        <end position="205"/>
    </location>
</feature>
<keyword evidence="2 7" id="KW-0418">Kinase</keyword>
<name>A0A8J7TP49_9BACT</name>
<dbReference type="InterPro" id="IPR017437">
    <property type="entry name" value="ATP-NAD_kinase_PpnK-typ_C"/>
</dbReference>
<feature type="region of interest" description="Disordered" evidence="6">
    <location>
        <begin position="190"/>
        <end position="210"/>
    </location>
</feature>
<evidence type="ECO:0000313" key="7">
    <source>
        <dbReference type="EMBL" id="MBN8661663.1"/>
    </source>
</evidence>
<dbReference type="Pfam" id="PF01513">
    <property type="entry name" value="NAD_kinase"/>
    <property type="match status" value="1"/>
</dbReference>
<dbReference type="GO" id="GO:0051287">
    <property type="term" value="F:NAD binding"/>
    <property type="evidence" value="ECO:0007669"/>
    <property type="project" value="UniProtKB-ARBA"/>
</dbReference>
<dbReference type="GO" id="GO:0019674">
    <property type="term" value="P:NAD+ metabolic process"/>
    <property type="evidence" value="ECO:0007669"/>
    <property type="project" value="InterPro"/>
</dbReference>
<evidence type="ECO:0000256" key="3">
    <source>
        <dbReference type="ARBA" id="ARBA00022857"/>
    </source>
</evidence>
<accession>A0A8J7TP49</accession>
<dbReference type="PANTHER" id="PTHR13158:SF5">
    <property type="entry name" value="NAD KINASE 2, MITOCHONDRIAL"/>
    <property type="match status" value="1"/>
</dbReference>
<evidence type="ECO:0000256" key="6">
    <source>
        <dbReference type="SAM" id="MobiDB-lite"/>
    </source>
</evidence>
<dbReference type="Gene3D" id="2.60.200.30">
    <property type="entry name" value="Probable inorganic polyphosphate/atp-NAD kinase, domain 2"/>
    <property type="match status" value="1"/>
</dbReference>
<protein>
    <submittedName>
        <fullName evidence="7">NAD(+)/NADH kinase</fullName>
    </submittedName>
</protein>
<evidence type="ECO:0000256" key="1">
    <source>
        <dbReference type="ARBA" id="ARBA00022679"/>
    </source>
</evidence>
<dbReference type="PANTHER" id="PTHR13158">
    <property type="match status" value="1"/>
</dbReference>